<dbReference type="InterPro" id="IPR009959">
    <property type="entry name" value="Cyclase_SnoaL-like"/>
</dbReference>
<proteinExistence type="predicted"/>
<evidence type="ECO:0000313" key="2">
    <source>
        <dbReference type="Proteomes" id="UP000676325"/>
    </source>
</evidence>
<protein>
    <submittedName>
        <fullName evidence="1">Ester cyclase</fullName>
    </submittedName>
</protein>
<dbReference type="Pfam" id="PF07366">
    <property type="entry name" value="SnoaL"/>
    <property type="match status" value="2"/>
</dbReference>
<gene>
    <name evidence="1" type="ORF">KDK95_29710</name>
</gene>
<reference evidence="1" key="1">
    <citation type="submission" date="2021-04" db="EMBL/GenBank/DDBJ databases">
        <title>Genome based classification of Actinospica acidithermotolerans sp. nov., an actinobacterium isolated from an Indonesian hot spring.</title>
        <authorList>
            <person name="Kusuma A.B."/>
            <person name="Putra K.E."/>
            <person name="Nafisah S."/>
            <person name="Loh J."/>
            <person name="Nouioui I."/>
            <person name="Goodfellow M."/>
        </authorList>
    </citation>
    <scope>NUCLEOTIDE SEQUENCE</scope>
    <source>
        <strain evidence="1">MGRD01-02</strain>
    </source>
</reference>
<dbReference type="SUPFAM" id="SSF54427">
    <property type="entry name" value="NTF2-like"/>
    <property type="match status" value="2"/>
</dbReference>
<dbReference type="PANTHER" id="PTHR38436:SF1">
    <property type="entry name" value="ESTER CYCLASE"/>
    <property type="match status" value="1"/>
</dbReference>
<dbReference type="Gene3D" id="3.10.450.50">
    <property type="match status" value="2"/>
</dbReference>
<name>A0A941EH17_9ACTN</name>
<organism evidence="1 2">
    <name type="scientific">Actinospica acidithermotolerans</name>
    <dbReference type="NCBI Taxonomy" id="2828514"/>
    <lineage>
        <taxon>Bacteria</taxon>
        <taxon>Bacillati</taxon>
        <taxon>Actinomycetota</taxon>
        <taxon>Actinomycetes</taxon>
        <taxon>Catenulisporales</taxon>
        <taxon>Actinospicaceae</taxon>
        <taxon>Actinospica</taxon>
    </lineage>
</organism>
<dbReference type="RefSeq" id="WP_212521641.1">
    <property type="nucleotide sequence ID" value="NZ_JAGSOH010000137.1"/>
</dbReference>
<keyword evidence="2" id="KW-1185">Reference proteome</keyword>
<sequence length="271" mass="30160">MTTTTAAEPDAALYTAFLDAFNQARYEEVRDLIAADFKDHHPGFDIDGAEVYLAALRNAHETLQISGELEELLVDGDRLVTRVRLSGRHVGEVFGIPATGRPVSWETTEVWRVADGRLAERWAVDDLLGLSRQISPEAQNVAVVQRVSDAVNARRYDDLDELFAADFKDRNPAWDVESLEQLKGIIVAAHQALDFHAHLDGLYAAGPDRVVMHITFTGRHVAPFFGVQPTGKEVTWTSLEVYRLEDFKVVERWVQADTAGLMAQIGVPLPQ</sequence>
<dbReference type="EMBL" id="JAGSOH010000137">
    <property type="protein sequence ID" value="MBR7830515.1"/>
    <property type="molecule type" value="Genomic_DNA"/>
</dbReference>
<evidence type="ECO:0000313" key="1">
    <source>
        <dbReference type="EMBL" id="MBR7830515.1"/>
    </source>
</evidence>
<dbReference type="PANTHER" id="PTHR38436">
    <property type="entry name" value="POLYKETIDE CYCLASE SNOAL-LIKE DOMAIN"/>
    <property type="match status" value="1"/>
</dbReference>
<dbReference type="Proteomes" id="UP000676325">
    <property type="component" value="Unassembled WGS sequence"/>
</dbReference>
<dbReference type="InterPro" id="IPR032710">
    <property type="entry name" value="NTF2-like_dom_sf"/>
</dbReference>
<comment type="caution">
    <text evidence="1">The sequence shown here is derived from an EMBL/GenBank/DDBJ whole genome shotgun (WGS) entry which is preliminary data.</text>
</comment>
<dbReference type="AlphaFoldDB" id="A0A941EH17"/>
<accession>A0A941EH17</accession>
<dbReference type="GO" id="GO:0030638">
    <property type="term" value="P:polyketide metabolic process"/>
    <property type="evidence" value="ECO:0007669"/>
    <property type="project" value="InterPro"/>
</dbReference>